<keyword evidence="2" id="KW-1185">Reference proteome</keyword>
<protein>
    <submittedName>
        <fullName evidence="1">Uncharacterized protein</fullName>
    </submittedName>
</protein>
<reference evidence="1" key="1">
    <citation type="journal article" date="2022" name="bioRxiv">
        <title>Sequencing and chromosome-scale assembly of the giantPleurodeles waltlgenome.</title>
        <authorList>
            <person name="Brown T."/>
            <person name="Elewa A."/>
            <person name="Iarovenko S."/>
            <person name="Subramanian E."/>
            <person name="Araus A.J."/>
            <person name="Petzold A."/>
            <person name="Susuki M."/>
            <person name="Suzuki K.-i.T."/>
            <person name="Hayashi T."/>
            <person name="Toyoda A."/>
            <person name="Oliveira C."/>
            <person name="Osipova E."/>
            <person name="Leigh N.D."/>
            <person name="Simon A."/>
            <person name="Yun M.H."/>
        </authorList>
    </citation>
    <scope>NUCLEOTIDE SEQUENCE</scope>
    <source>
        <strain evidence="1">20211129_DDA</strain>
        <tissue evidence="1">Liver</tissue>
    </source>
</reference>
<dbReference type="Proteomes" id="UP001066276">
    <property type="component" value="Chromosome 12"/>
</dbReference>
<comment type="caution">
    <text evidence="1">The sequence shown here is derived from an EMBL/GenBank/DDBJ whole genome shotgun (WGS) entry which is preliminary data.</text>
</comment>
<sequence length="96" mass="10299">MINIFSLIFDEGISINGVGTVDRKPTINSGVVNRSVVVNGTVTEKVILIVDGVGLWLVDDEVVDEEDATVDTEILLAIDAVDAVVTVLANYHFIVD</sequence>
<name>A0AAV7L2U2_PLEWA</name>
<accession>A0AAV7L2U2</accession>
<evidence type="ECO:0000313" key="2">
    <source>
        <dbReference type="Proteomes" id="UP001066276"/>
    </source>
</evidence>
<dbReference type="AlphaFoldDB" id="A0AAV7L2U2"/>
<gene>
    <name evidence="1" type="ORF">NDU88_003798</name>
</gene>
<evidence type="ECO:0000313" key="1">
    <source>
        <dbReference type="EMBL" id="KAJ1083643.1"/>
    </source>
</evidence>
<dbReference type="EMBL" id="JANPWB010000016">
    <property type="protein sequence ID" value="KAJ1083643.1"/>
    <property type="molecule type" value="Genomic_DNA"/>
</dbReference>
<organism evidence="1 2">
    <name type="scientific">Pleurodeles waltl</name>
    <name type="common">Iberian ribbed newt</name>
    <dbReference type="NCBI Taxonomy" id="8319"/>
    <lineage>
        <taxon>Eukaryota</taxon>
        <taxon>Metazoa</taxon>
        <taxon>Chordata</taxon>
        <taxon>Craniata</taxon>
        <taxon>Vertebrata</taxon>
        <taxon>Euteleostomi</taxon>
        <taxon>Amphibia</taxon>
        <taxon>Batrachia</taxon>
        <taxon>Caudata</taxon>
        <taxon>Salamandroidea</taxon>
        <taxon>Salamandridae</taxon>
        <taxon>Pleurodelinae</taxon>
        <taxon>Pleurodeles</taxon>
    </lineage>
</organism>
<proteinExistence type="predicted"/>